<dbReference type="Proteomes" id="UP000488936">
    <property type="component" value="Unassembled WGS sequence"/>
</dbReference>
<feature type="transmembrane region" description="Helical" evidence="6">
    <location>
        <begin position="216"/>
        <end position="235"/>
    </location>
</feature>
<evidence type="ECO:0000313" key="7">
    <source>
        <dbReference type="EMBL" id="MTH28365.1"/>
    </source>
</evidence>
<keyword evidence="3 6" id="KW-0812">Transmembrane</keyword>
<reference evidence="7 8" key="1">
    <citation type="journal article" date="2006" name="Int. J. Syst. Evol. Microbiol.">
        <title>Myroides pelagicus sp. nov., isolated from seawater in Thailand.</title>
        <authorList>
            <person name="Yoon J."/>
            <person name="Maneerat S."/>
            <person name="Kawai F."/>
            <person name="Yokota A."/>
        </authorList>
    </citation>
    <scope>NUCLEOTIDE SEQUENCE [LARGE SCALE GENOMIC DNA]</scope>
    <source>
        <strain evidence="7 8">SM1T</strain>
    </source>
</reference>
<feature type="transmembrane region" description="Helical" evidence="6">
    <location>
        <begin position="35"/>
        <end position="56"/>
    </location>
</feature>
<dbReference type="InterPro" id="IPR017039">
    <property type="entry name" value="Virul_fac_BrkB"/>
</dbReference>
<keyword evidence="5 6" id="KW-0472">Membrane</keyword>
<feature type="transmembrane region" description="Helical" evidence="6">
    <location>
        <begin position="181"/>
        <end position="204"/>
    </location>
</feature>
<feature type="transmembrane region" description="Helical" evidence="6">
    <location>
        <begin position="99"/>
        <end position="124"/>
    </location>
</feature>
<evidence type="ECO:0000256" key="6">
    <source>
        <dbReference type="SAM" id="Phobius"/>
    </source>
</evidence>
<dbReference type="PIRSF" id="PIRSF035875">
    <property type="entry name" value="RNase_BN"/>
    <property type="match status" value="1"/>
</dbReference>
<organism evidence="7 8">
    <name type="scientific">Myroides pelagicus</name>
    <dbReference type="NCBI Taxonomy" id="270914"/>
    <lineage>
        <taxon>Bacteria</taxon>
        <taxon>Pseudomonadati</taxon>
        <taxon>Bacteroidota</taxon>
        <taxon>Flavobacteriia</taxon>
        <taxon>Flavobacteriales</taxon>
        <taxon>Flavobacteriaceae</taxon>
        <taxon>Myroides</taxon>
    </lineage>
</organism>
<evidence type="ECO:0000256" key="3">
    <source>
        <dbReference type="ARBA" id="ARBA00022692"/>
    </source>
</evidence>
<accession>A0A7K1GH45</accession>
<feature type="transmembrane region" description="Helical" evidence="6">
    <location>
        <begin position="145"/>
        <end position="169"/>
    </location>
</feature>
<comment type="subcellular location">
    <subcellularLocation>
        <location evidence="1">Cell membrane</location>
        <topology evidence="1">Multi-pass membrane protein</topology>
    </subcellularLocation>
</comment>
<dbReference type="Pfam" id="PF03631">
    <property type="entry name" value="Virul_fac_BrkB"/>
    <property type="match status" value="1"/>
</dbReference>
<dbReference type="OrthoDB" id="9797028at2"/>
<dbReference type="PANTHER" id="PTHR30213:SF1">
    <property type="entry name" value="INNER MEMBRANE PROTEIN YHJD"/>
    <property type="match status" value="1"/>
</dbReference>
<evidence type="ECO:0000256" key="2">
    <source>
        <dbReference type="ARBA" id="ARBA00022475"/>
    </source>
</evidence>
<evidence type="ECO:0000256" key="1">
    <source>
        <dbReference type="ARBA" id="ARBA00004651"/>
    </source>
</evidence>
<keyword evidence="2" id="KW-1003">Cell membrane</keyword>
<dbReference type="NCBIfam" id="TIGR00765">
    <property type="entry name" value="yihY_not_rbn"/>
    <property type="match status" value="1"/>
</dbReference>
<dbReference type="AlphaFoldDB" id="A0A7K1GH45"/>
<gene>
    <name evidence="7" type="ORF">GJV77_00290</name>
</gene>
<dbReference type="GO" id="GO:0005886">
    <property type="term" value="C:plasma membrane"/>
    <property type="evidence" value="ECO:0007669"/>
    <property type="project" value="UniProtKB-SubCell"/>
</dbReference>
<keyword evidence="8" id="KW-1185">Reference proteome</keyword>
<proteinExistence type="predicted"/>
<evidence type="ECO:0000256" key="5">
    <source>
        <dbReference type="ARBA" id="ARBA00023136"/>
    </source>
</evidence>
<feature type="transmembrane region" description="Helical" evidence="6">
    <location>
        <begin position="247"/>
        <end position="270"/>
    </location>
</feature>
<dbReference type="RefSeq" id="WP_155034356.1">
    <property type="nucleotide sequence ID" value="NZ_JBHTIG010000060.1"/>
</dbReference>
<evidence type="ECO:0000313" key="8">
    <source>
        <dbReference type="Proteomes" id="UP000488936"/>
    </source>
</evidence>
<protein>
    <submittedName>
        <fullName evidence="7">YihY family inner membrane protein</fullName>
    </submittedName>
</protein>
<evidence type="ECO:0000256" key="4">
    <source>
        <dbReference type="ARBA" id="ARBA00022989"/>
    </source>
</evidence>
<name>A0A7K1GH45_9FLAO</name>
<comment type="caution">
    <text evidence="7">The sequence shown here is derived from an EMBL/GenBank/DDBJ whole genome shotgun (WGS) entry which is preliminary data.</text>
</comment>
<sequence length="311" mass="34672">MKNQAFFKKVIKLFTDSVFDFLDDNAMKFSAALSYYTIFALPPLIILIISASGLVFEQKEVSDFFYNQLNDLVGVNTSQEVKRAMENVNINRSGTLPTVIGIGMLLFSASGVFAEIQSSINYIWGLAAKPNKSIVRFVKNRLLSFAMIASVGFLLLVSLMVNSFVGILYEYIATWFDEELVHVIYVVNNVIIFLVITLLFMLIFKTLPNGKIGFKETAIGAVFTTFLFMIGKFGIGYYLSTTATSSLYGAAGSIIIMLIWIYYSAMILYFGAEFTKNFALLFGTPITPGSFSIEIEKNVIKKGECLKDSEI</sequence>
<dbReference type="PANTHER" id="PTHR30213">
    <property type="entry name" value="INNER MEMBRANE PROTEIN YHJD"/>
    <property type="match status" value="1"/>
</dbReference>
<dbReference type="EMBL" id="WMJY01000001">
    <property type="protein sequence ID" value="MTH28365.1"/>
    <property type="molecule type" value="Genomic_DNA"/>
</dbReference>
<keyword evidence="4 6" id="KW-1133">Transmembrane helix</keyword>